<comment type="caution">
    <text evidence="1">The sequence shown here is derived from an EMBL/GenBank/DDBJ whole genome shotgun (WGS) entry which is preliminary data.</text>
</comment>
<sequence length="77" mass="8072">MLGTTVIIPTALVPQMGGGNYHCGSPSEIPAHHEGNAIQIILGFSGLWRIVLWLASASKNSAFPESPNASKLVSRSS</sequence>
<gene>
    <name evidence="1" type="ORF">OPV22_028388</name>
</gene>
<dbReference type="Proteomes" id="UP001222027">
    <property type="component" value="Unassembled WGS sequence"/>
</dbReference>
<proteinExistence type="predicted"/>
<dbReference type="EMBL" id="JAQQAF010000008">
    <property type="protein sequence ID" value="KAJ8465836.1"/>
    <property type="molecule type" value="Genomic_DNA"/>
</dbReference>
<evidence type="ECO:0000313" key="2">
    <source>
        <dbReference type="Proteomes" id="UP001222027"/>
    </source>
</evidence>
<reference evidence="1 2" key="1">
    <citation type="submission" date="2022-12" db="EMBL/GenBank/DDBJ databases">
        <title>Chromosome-scale assembly of the Ensete ventricosum genome.</title>
        <authorList>
            <person name="Dussert Y."/>
            <person name="Stocks J."/>
            <person name="Wendawek A."/>
            <person name="Woldeyes F."/>
            <person name="Nichols R.A."/>
            <person name="Borrell J.S."/>
        </authorList>
    </citation>
    <scope>NUCLEOTIDE SEQUENCE [LARGE SCALE GENOMIC DNA]</scope>
    <source>
        <strain evidence="2">cv. Maze</strain>
        <tissue evidence="1">Seeds</tissue>
    </source>
</reference>
<name>A0AAV8Q0C1_ENSVE</name>
<accession>A0AAV8Q0C1</accession>
<evidence type="ECO:0000313" key="1">
    <source>
        <dbReference type="EMBL" id="KAJ8465836.1"/>
    </source>
</evidence>
<organism evidence="1 2">
    <name type="scientific">Ensete ventricosum</name>
    <name type="common">Abyssinian banana</name>
    <name type="synonym">Musa ensete</name>
    <dbReference type="NCBI Taxonomy" id="4639"/>
    <lineage>
        <taxon>Eukaryota</taxon>
        <taxon>Viridiplantae</taxon>
        <taxon>Streptophyta</taxon>
        <taxon>Embryophyta</taxon>
        <taxon>Tracheophyta</taxon>
        <taxon>Spermatophyta</taxon>
        <taxon>Magnoliopsida</taxon>
        <taxon>Liliopsida</taxon>
        <taxon>Zingiberales</taxon>
        <taxon>Musaceae</taxon>
        <taxon>Ensete</taxon>
    </lineage>
</organism>
<dbReference type="AlphaFoldDB" id="A0AAV8Q0C1"/>
<keyword evidence="2" id="KW-1185">Reference proteome</keyword>
<protein>
    <submittedName>
        <fullName evidence="1">Uncharacterized protein</fullName>
    </submittedName>
</protein>